<evidence type="ECO:0008006" key="3">
    <source>
        <dbReference type="Google" id="ProtNLM"/>
    </source>
</evidence>
<name>A0ABN8DBP2_9STRA</name>
<keyword evidence="2" id="KW-1185">Reference proteome</keyword>
<reference evidence="1 2" key="1">
    <citation type="submission" date="2021-11" db="EMBL/GenBank/DDBJ databases">
        <authorList>
            <person name="Islam A."/>
            <person name="Islam S."/>
            <person name="Flora M.S."/>
            <person name="Rahman M."/>
            <person name="Ziaur R.M."/>
            <person name="Epstein J.H."/>
            <person name="Hassan M."/>
            <person name="Klassen M."/>
            <person name="Woodard K."/>
            <person name="Webb A."/>
            <person name="Webby R.J."/>
            <person name="El Zowalaty M.E."/>
        </authorList>
    </citation>
    <scope>NUCLEOTIDE SEQUENCE [LARGE SCALE GENOMIC DNA]</scope>
    <source>
        <strain evidence="1">Pbs1</strain>
    </source>
</reference>
<accession>A0ABN8DBP2</accession>
<gene>
    <name evidence="1" type="ORF">PBS001_LOCUS7244</name>
</gene>
<evidence type="ECO:0000313" key="2">
    <source>
        <dbReference type="Proteomes" id="UP001158986"/>
    </source>
</evidence>
<comment type="caution">
    <text evidence="1">The sequence shown here is derived from an EMBL/GenBank/DDBJ whole genome shotgun (WGS) entry which is preliminary data.</text>
</comment>
<proteinExistence type="predicted"/>
<protein>
    <recommendedName>
        <fullName evidence="3">PH domain-containing protein</fullName>
    </recommendedName>
</protein>
<organism evidence="1 2">
    <name type="scientific">Peronospora belbahrii</name>
    <dbReference type="NCBI Taxonomy" id="622444"/>
    <lineage>
        <taxon>Eukaryota</taxon>
        <taxon>Sar</taxon>
        <taxon>Stramenopiles</taxon>
        <taxon>Oomycota</taxon>
        <taxon>Peronosporomycetes</taxon>
        <taxon>Peronosporales</taxon>
        <taxon>Peronosporaceae</taxon>
        <taxon>Peronospora</taxon>
    </lineage>
</organism>
<dbReference type="Proteomes" id="UP001158986">
    <property type="component" value="Unassembled WGS sequence"/>
</dbReference>
<sequence>MSIDESRRPFLATAEAEAGGIMIERIQLSVITELEFFMSKNDDEDLVTRWMQCLGKVVRRIDLSFSTVTHGDKINMS</sequence>
<evidence type="ECO:0000313" key="1">
    <source>
        <dbReference type="EMBL" id="CAH0520778.1"/>
    </source>
</evidence>
<dbReference type="EMBL" id="CAKLCB010000371">
    <property type="protein sequence ID" value="CAH0520778.1"/>
    <property type="molecule type" value="Genomic_DNA"/>
</dbReference>